<sequence length="379" mass="43580">MSIPFPYHRTTWFFKFCECLLAIYGAYSIIILPSELLPPSFWEKYGKFLEYESMVSYNLILISSLIYTWIWEKGERAGRISSVMHHAWLQGIIRYWLALMISTYGFAKILKTQLQSPDYRLDIPMGEVDGFGLTWYYFGYSYTLAVIIALFQIGGSVLLLYRRTTLLGVMILLPVLVNILFINIFYSIATGAFVNSILFKIGLTFLLLVDIKKLKSVFWDLADHLPPVVIGAGWMKTALRFLPIAAAFSLINYYVVTDESDTVLRGTWKVEKITRNGEVVPDAAWLTDSTAYKRIYFSGRSGCAFSPNPYRYKPSESLRGSYQYDSLKNDLKLSFAGKSDKNPKKDSVRVLVSNRTQKKMHLHTIFNKDTLDFELARLR</sequence>
<feature type="transmembrane region" description="Helical" evidence="1">
    <location>
        <begin position="166"/>
        <end position="186"/>
    </location>
</feature>
<dbReference type="AlphaFoldDB" id="A0A4V2Z476"/>
<dbReference type="Proteomes" id="UP000294850">
    <property type="component" value="Unassembled WGS sequence"/>
</dbReference>
<dbReference type="RefSeq" id="WP_131958821.1">
    <property type="nucleotide sequence ID" value="NZ_SMFL01000004.1"/>
</dbReference>
<gene>
    <name evidence="2" type="ORF">E0F88_13730</name>
</gene>
<feature type="transmembrane region" description="Helical" evidence="1">
    <location>
        <begin position="135"/>
        <end position="159"/>
    </location>
</feature>
<evidence type="ECO:0000313" key="2">
    <source>
        <dbReference type="EMBL" id="TDE15558.1"/>
    </source>
</evidence>
<comment type="caution">
    <text evidence="2">The sequence shown here is derived from an EMBL/GenBank/DDBJ whole genome shotgun (WGS) entry which is preliminary data.</text>
</comment>
<dbReference type="OrthoDB" id="654744at2"/>
<keyword evidence="3" id="KW-1185">Reference proteome</keyword>
<proteinExistence type="predicted"/>
<reference evidence="2 3" key="1">
    <citation type="submission" date="2019-03" db="EMBL/GenBank/DDBJ databases">
        <title>Dyadobacter AR-3-6 sp. nov., isolated from arctic soil.</title>
        <authorList>
            <person name="Chaudhary D.K."/>
        </authorList>
    </citation>
    <scope>NUCLEOTIDE SEQUENCE [LARGE SCALE GENOMIC DNA]</scope>
    <source>
        <strain evidence="2 3">AR-3-6</strain>
    </source>
</reference>
<feature type="transmembrane region" description="Helical" evidence="1">
    <location>
        <begin position="92"/>
        <end position="110"/>
    </location>
</feature>
<protein>
    <recommendedName>
        <fullName evidence="4">DoxX family protein</fullName>
    </recommendedName>
</protein>
<keyword evidence="1" id="KW-1133">Transmembrane helix</keyword>
<feature type="transmembrane region" description="Helical" evidence="1">
    <location>
        <begin position="12"/>
        <end position="34"/>
    </location>
</feature>
<feature type="transmembrane region" description="Helical" evidence="1">
    <location>
        <begin position="54"/>
        <end position="71"/>
    </location>
</feature>
<keyword evidence="1" id="KW-0472">Membrane</keyword>
<dbReference type="EMBL" id="SMFL01000004">
    <property type="protein sequence ID" value="TDE15558.1"/>
    <property type="molecule type" value="Genomic_DNA"/>
</dbReference>
<keyword evidence="1" id="KW-0812">Transmembrane</keyword>
<evidence type="ECO:0000256" key="1">
    <source>
        <dbReference type="SAM" id="Phobius"/>
    </source>
</evidence>
<accession>A0A4V2Z476</accession>
<evidence type="ECO:0008006" key="4">
    <source>
        <dbReference type="Google" id="ProtNLM"/>
    </source>
</evidence>
<feature type="transmembrane region" description="Helical" evidence="1">
    <location>
        <begin position="192"/>
        <end position="209"/>
    </location>
</feature>
<evidence type="ECO:0000313" key="3">
    <source>
        <dbReference type="Proteomes" id="UP000294850"/>
    </source>
</evidence>
<name>A0A4V2Z476_9BACT</name>
<organism evidence="2 3">
    <name type="scientific">Dyadobacter psychrotolerans</name>
    <dbReference type="NCBI Taxonomy" id="2541721"/>
    <lineage>
        <taxon>Bacteria</taxon>
        <taxon>Pseudomonadati</taxon>
        <taxon>Bacteroidota</taxon>
        <taxon>Cytophagia</taxon>
        <taxon>Cytophagales</taxon>
        <taxon>Spirosomataceae</taxon>
        <taxon>Dyadobacter</taxon>
    </lineage>
</organism>